<evidence type="ECO:0008006" key="3">
    <source>
        <dbReference type="Google" id="ProtNLM"/>
    </source>
</evidence>
<evidence type="ECO:0000313" key="1">
    <source>
        <dbReference type="EMBL" id="MBO9202529.1"/>
    </source>
</evidence>
<sequence length="385" mass="43208">MQAQTAQSPYLFIRGLKRVDHTVFCVQDGQKFYYDALFKDRFGNSLRLPYSSGQQVKRSILQSFLTKLNKNEAPTTFVFDGVNLEEGEVLSVCDPSYPDQLIGGWMSIPKGGKERAVKRRSPLSISAMRPLHPLLVGYTTENVTFDRSNKPELHRVIVRDSQGKQLTDDQIEDILAGTARSLRRKWIPNKNGSGARTSGLFVYDVVIDLRTLFCVSLNSNEPELRKDENESNLDKTIFRLKKLGWKEGTNDFGKCLICPKKDQKDKNGKILQLGRDSIIKALAEALLDWRITTNQARTLDIQSTLAISISDNANKIAAAIRSKLVVESEEPKAVPIVAEKLPGIETFVTLAGAGYLVTTNETYDALDKAQKRLTDLMLAFDYENQ</sequence>
<proteinExistence type="predicted"/>
<dbReference type="EMBL" id="JAGHKO010000004">
    <property type="protein sequence ID" value="MBO9202529.1"/>
    <property type="molecule type" value="Genomic_DNA"/>
</dbReference>
<accession>A0ABS3YX72</accession>
<gene>
    <name evidence="1" type="ORF">J7I42_19735</name>
</gene>
<dbReference type="RefSeq" id="WP_209140574.1">
    <property type="nucleotide sequence ID" value="NZ_JAGHKO010000004.1"/>
</dbReference>
<keyword evidence="2" id="KW-1185">Reference proteome</keyword>
<comment type="caution">
    <text evidence="1">The sequence shown here is derived from an EMBL/GenBank/DDBJ whole genome shotgun (WGS) entry which is preliminary data.</text>
</comment>
<reference evidence="1 2" key="1">
    <citation type="submission" date="2021-03" db="EMBL/GenBank/DDBJ databases">
        <title>Assistant Professor.</title>
        <authorList>
            <person name="Huq M.A."/>
        </authorList>
    </citation>
    <scope>NUCLEOTIDE SEQUENCE [LARGE SCALE GENOMIC DNA]</scope>
    <source>
        <strain evidence="1 2">MAH-29</strain>
    </source>
</reference>
<protein>
    <recommendedName>
        <fullName evidence="3">CRISPR-associated protein Cas7</fullName>
    </recommendedName>
</protein>
<name>A0ABS3YX72_9BACT</name>
<organism evidence="1 2">
    <name type="scientific">Niastella soli</name>
    <dbReference type="NCBI Taxonomy" id="2821487"/>
    <lineage>
        <taxon>Bacteria</taxon>
        <taxon>Pseudomonadati</taxon>
        <taxon>Bacteroidota</taxon>
        <taxon>Chitinophagia</taxon>
        <taxon>Chitinophagales</taxon>
        <taxon>Chitinophagaceae</taxon>
        <taxon>Niastella</taxon>
    </lineage>
</organism>
<evidence type="ECO:0000313" key="2">
    <source>
        <dbReference type="Proteomes" id="UP000677244"/>
    </source>
</evidence>
<dbReference type="Proteomes" id="UP000677244">
    <property type="component" value="Unassembled WGS sequence"/>
</dbReference>